<dbReference type="PANTHER" id="PTHR10900">
    <property type="entry name" value="PERIOSTIN-RELATED"/>
    <property type="match status" value="1"/>
</dbReference>
<dbReference type="EMBL" id="CAKOGP040000446">
    <property type="protein sequence ID" value="CAJ1935138.1"/>
    <property type="molecule type" value="Genomic_DNA"/>
</dbReference>
<evidence type="ECO:0000259" key="3">
    <source>
        <dbReference type="PROSITE" id="PS50213"/>
    </source>
</evidence>
<evidence type="ECO:0000313" key="4">
    <source>
        <dbReference type="EMBL" id="CAJ1935138.1"/>
    </source>
</evidence>
<dbReference type="Gene3D" id="2.30.180.10">
    <property type="entry name" value="FAS1 domain"/>
    <property type="match status" value="4"/>
</dbReference>
<protein>
    <recommendedName>
        <fullName evidence="3">FAS1 domain-containing protein</fullName>
    </recommendedName>
</protein>
<dbReference type="Pfam" id="PF02469">
    <property type="entry name" value="Fasciclin"/>
    <property type="match status" value="4"/>
</dbReference>
<dbReference type="PANTHER" id="PTHR10900:SF77">
    <property type="entry name" value="FI19380P1"/>
    <property type="match status" value="1"/>
</dbReference>
<feature type="compositionally biased region" description="Low complexity" evidence="1">
    <location>
        <begin position="623"/>
        <end position="634"/>
    </location>
</feature>
<dbReference type="Proteomes" id="UP001295423">
    <property type="component" value="Unassembled WGS sequence"/>
</dbReference>
<feature type="domain" description="FAS1" evidence="3">
    <location>
        <begin position="162"/>
        <end position="296"/>
    </location>
</feature>
<evidence type="ECO:0000256" key="2">
    <source>
        <dbReference type="SAM" id="SignalP"/>
    </source>
</evidence>
<reference evidence="4" key="1">
    <citation type="submission" date="2023-08" db="EMBL/GenBank/DDBJ databases">
        <authorList>
            <person name="Audoor S."/>
            <person name="Bilcke G."/>
        </authorList>
    </citation>
    <scope>NUCLEOTIDE SEQUENCE</scope>
</reference>
<keyword evidence="5" id="KW-1185">Reference proteome</keyword>
<feature type="domain" description="FAS1" evidence="3">
    <location>
        <begin position="18"/>
        <end position="150"/>
    </location>
</feature>
<evidence type="ECO:0000256" key="1">
    <source>
        <dbReference type="SAM" id="MobiDB-lite"/>
    </source>
</evidence>
<feature type="region of interest" description="Disordered" evidence="1">
    <location>
        <begin position="615"/>
        <end position="634"/>
    </location>
</feature>
<feature type="signal peptide" evidence="2">
    <location>
        <begin position="1"/>
        <end position="18"/>
    </location>
</feature>
<dbReference type="SUPFAM" id="SSF82153">
    <property type="entry name" value="FAS1 domain"/>
    <property type="match status" value="4"/>
</dbReference>
<evidence type="ECO:0000313" key="5">
    <source>
        <dbReference type="Proteomes" id="UP001295423"/>
    </source>
</evidence>
<comment type="caution">
    <text evidence="4">The sequence shown here is derived from an EMBL/GenBank/DDBJ whole genome shotgun (WGS) entry which is preliminary data.</text>
</comment>
<accession>A0AAD2CSV3</accession>
<proteinExistence type="predicted"/>
<name>A0AAD2CSV3_9STRA</name>
<feature type="domain" description="FAS1" evidence="3">
    <location>
        <begin position="439"/>
        <end position="598"/>
    </location>
</feature>
<dbReference type="InterPro" id="IPR000782">
    <property type="entry name" value="FAS1_domain"/>
</dbReference>
<dbReference type="SMART" id="SM00554">
    <property type="entry name" value="FAS1"/>
    <property type="match status" value="4"/>
</dbReference>
<dbReference type="InterPro" id="IPR036378">
    <property type="entry name" value="FAS1_dom_sf"/>
</dbReference>
<gene>
    <name evidence="4" type="ORF">CYCCA115_LOCUS4476</name>
</gene>
<sequence length="661" mass="69885">MKLTIYLLLATTIAVASAQPDFAPIRQKGIYGTLLDTIGFTGIDAIISENAPVTIIGPSDQAFGEVAGVIATLSTEEIKQIVLNHIVPNATITSDVLRKEGCMVVKTIGGLEVSLFRDPITFEMDVDNDLIVDPDVAGDYGVLHGIEDVIIADQHGFLGCPSFSDLSAISDKEDFSTLLGLIEQTHNHFTITMNTENTTIFGPTNAAFTAAQGQLDSLTEDQLDQVVRDHMVFGEILTEEVIAFGCVEKNTLAGTTLAIRFDESSGAASVNGVPISATEIDIRGEYFVLHGIEGTLVEAQYVPCAQEPLDFSPVVETGEYSTFLDLVDQTTLSDDISMKRPNTILAPTDAAFARAQSVVSGLSDEEMAAAIQVALANHVINGTIIDSASVVAEECIEAETVGGYPVSINFDIVTGQITVNGIAVVQTNITGNFGILHGIDGVIGIDGEYAPCSPYSEIEFLSNFFEIDINAAADDEPITVFGPRNDALFSLDIYPFDGVGSRQNEMDLVLGHIVAGVHTAEEVKKAGCVVLETFAGTRVRVIWVEDGPGHSGGMRRRRLAGHGGANMGVVMVNDAKVILADQSNGDNANIFHGIDKVILPGSFSECPVNMPPSMPPVAPPPTQQATPAAPTVAPAESGAFSSGLSITAIHILALVALLSQR</sequence>
<feature type="domain" description="FAS1" evidence="3">
    <location>
        <begin position="307"/>
        <end position="443"/>
    </location>
</feature>
<dbReference type="InterPro" id="IPR050904">
    <property type="entry name" value="Adhesion/Biosynth-related"/>
</dbReference>
<keyword evidence="2" id="KW-0732">Signal</keyword>
<dbReference type="PROSITE" id="PS50213">
    <property type="entry name" value="FAS1"/>
    <property type="match status" value="4"/>
</dbReference>
<organism evidence="4 5">
    <name type="scientific">Cylindrotheca closterium</name>
    <dbReference type="NCBI Taxonomy" id="2856"/>
    <lineage>
        <taxon>Eukaryota</taxon>
        <taxon>Sar</taxon>
        <taxon>Stramenopiles</taxon>
        <taxon>Ochrophyta</taxon>
        <taxon>Bacillariophyta</taxon>
        <taxon>Bacillariophyceae</taxon>
        <taxon>Bacillariophycidae</taxon>
        <taxon>Bacillariales</taxon>
        <taxon>Bacillariaceae</taxon>
        <taxon>Cylindrotheca</taxon>
    </lineage>
</organism>
<feature type="chain" id="PRO_5041906890" description="FAS1 domain-containing protein" evidence="2">
    <location>
        <begin position="19"/>
        <end position="661"/>
    </location>
</feature>
<dbReference type="AlphaFoldDB" id="A0AAD2CSV3"/>